<dbReference type="GO" id="GO:0005509">
    <property type="term" value="F:calcium ion binding"/>
    <property type="evidence" value="ECO:0007669"/>
    <property type="project" value="InterPro"/>
</dbReference>
<dbReference type="GO" id="GO:0005829">
    <property type="term" value="C:cytosol"/>
    <property type="evidence" value="ECO:0007669"/>
    <property type="project" value="TreeGrafter"/>
</dbReference>
<dbReference type="InterPro" id="IPR000719">
    <property type="entry name" value="Prot_kinase_dom"/>
</dbReference>
<reference evidence="9" key="1">
    <citation type="submission" date="2021-01" db="EMBL/GenBank/DDBJ databases">
        <authorList>
            <consortium name="Genoscope - CEA"/>
            <person name="William W."/>
        </authorList>
    </citation>
    <scope>NUCLEOTIDE SEQUENCE</scope>
</reference>
<dbReference type="PROSITE" id="PS00018">
    <property type="entry name" value="EF_HAND_1"/>
    <property type="match status" value="2"/>
</dbReference>
<dbReference type="PANTHER" id="PTHR24348:SF22">
    <property type="entry name" value="NON-SPECIFIC SERINE_THREONINE PROTEIN KINASE"/>
    <property type="match status" value="1"/>
</dbReference>
<dbReference type="GO" id="GO:0000045">
    <property type="term" value="P:autophagosome assembly"/>
    <property type="evidence" value="ECO:0007669"/>
    <property type="project" value="TreeGrafter"/>
</dbReference>
<sequence>MSNHIIKFELMKKILNRYSYSENDELGSGAFGTVYKGVDQKNNQQVAIKFLKLDDLYDQQLIENFKTEMKIMKEFNHPNIVKFIDYHMGDKLNIVIIDYCEGGDLSKFIDQNGSMLDEHTATQILIQIVNGFREVIAKGYIHRDVKPANILIKNGIFKLADFGFATKVLNNEILNQQVGTPLYMAPQLLENIPYTSKCDIWSLGIIAYEMIYGRQPWPCRDMKSYLKNIKCYPLRFPIDKAVSEQYKNFVRQCLKVDENQRISWKELFEHPLIDTRQIAQKTFKIIEIDEETKTILKNIQYIAQIRQLKLEEQFNKHDLDKEGNLDFNEFLQFIIKIDPSLTSKEISKLFIFLDQEKNQKINLKEFQVIFCGNDFSDLKNLAQRIISDLKEIIANNKLNVDQIFHFYDEDKEGDLKLDEFTKLITRIAPALKPKEIFIVFTEFDKDHNNSISLEEFKKVICPQGQNYEKLKLQKLQNELVLQIKSKKETSENIFKTFNSSKSNKMNFEEFTIMCRDLMKVITDNEIHQVFKAADKNQDQLIRYEEFIQFFK</sequence>
<keyword evidence="2 6" id="KW-0547">Nucleotide-binding</keyword>
<comment type="caution">
    <text evidence="9">The sequence shown here is derived from an EMBL/GenBank/DDBJ whole genome shotgun (WGS) entry which is preliminary data.</text>
</comment>
<feature type="domain" description="EF-hand" evidence="8">
    <location>
        <begin position="521"/>
        <end position="551"/>
    </location>
</feature>
<dbReference type="GO" id="GO:0000407">
    <property type="term" value="C:phagophore assembly site"/>
    <property type="evidence" value="ECO:0007669"/>
    <property type="project" value="TreeGrafter"/>
</dbReference>
<dbReference type="GO" id="GO:0004674">
    <property type="term" value="F:protein serine/threonine kinase activity"/>
    <property type="evidence" value="ECO:0007669"/>
    <property type="project" value="InterPro"/>
</dbReference>
<evidence type="ECO:0000256" key="6">
    <source>
        <dbReference type="PROSITE-ProRule" id="PRU10141"/>
    </source>
</evidence>
<organism evidence="9 10">
    <name type="scientific">Paramecium sonneborni</name>
    <dbReference type="NCBI Taxonomy" id="65129"/>
    <lineage>
        <taxon>Eukaryota</taxon>
        <taxon>Sar</taxon>
        <taxon>Alveolata</taxon>
        <taxon>Ciliophora</taxon>
        <taxon>Intramacronucleata</taxon>
        <taxon>Oligohymenophorea</taxon>
        <taxon>Peniculida</taxon>
        <taxon>Parameciidae</taxon>
        <taxon>Paramecium</taxon>
    </lineage>
</organism>
<dbReference type="PROSITE" id="PS00108">
    <property type="entry name" value="PROTEIN_KINASE_ST"/>
    <property type="match status" value="1"/>
</dbReference>
<evidence type="ECO:0000313" key="9">
    <source>
        <dbReference type="EMBL" id="CAD8095365.1"/>
    </source>
</evidence>
<dbReference type="GO" id="GO:0005524">
    <property type="term" value="F:ATP binding"/>
    <property type="evidence" value="ECO:0007669"/>
    <property type="project" value="UniProtKB-UniRule"/>
</dbReference>
<keyword evidence="4 6" id="KW-0067">ATP-binding</keyword>
<dbReference type="InterPro" id="IPR008271">
    <property type="entry name" value="Ser/Thr_kinase_AS"/>
</dbReference>
<comment type="similarity">
    <text evidence="5">Belongs to the protein kinase superfamily. Ser/Thr protein kinase family. CDPK subfamily.</text>
</comment>
<feature type="domain" description="EF-hand" evidence="8">
    <location>
        <begin position="431"/>
        <end position="466"/>
    </location>
</feature>
<proteinExistence type="inferred from homology"/>
<dbReference type="PROSITE" id="PS50011">
    <property type="entry name" value="PROTEIN_KINASE_DOM"/>
    <property type="match status" value="1"/>
</dbReference>
<dbReference type="CDD" id="cd00051">
    <property type="entry name" value="EFh"/>
    <property type="match status" value="1"/>
</dbReference>
<evidence type="ECO:0000256" key="4">
    <source>
        <dbReference type="ARBA" id="ARBA00022840"/>
    </source>
</evidence>
<dbReference type="FunFam" id="1.10.510.10:FF:000771">
    <property type="entry name" value="Uncharacterized protein"/>
    <property type="match status" value="1"/>
</dbReference>
<feature type="domain" description="EF-hand" evidence="8">
    <location>
        <begin position="305"/>
        <end position="340"/>
    </location>
</feature>
<keyword evidence="1" id="KW-0808">Transferase</keyword>
<dbReference type="EMBL" id="CAJJDN010000064">
    <property type="protein sequence ID" value="CAD8095365.1"/>
    <property type="molecule type" value="Genomic_DNA"/>
</dbReference>
<name>A0A8S1NZW0_9CILI</name>
<dbReference type="PANTHER" id="PTHR24348">
    <property type="entry name" value="SERINE/THREONINE-PROTEIN KINASE UNC-51-RELATED"/>
    <property type="match status" value="1"/>
</dbReference>
<dbReference type="FunFam" id="1.10.238.10:FF:000619">
    <property type="entry name" value="Uncharacterized protein"/>
    <property type="match status" value="1"/>
</dbReference>
<dbReference type="GO" id="GO:0010506">
    <property type="term" value="P:regulation of autophagy"/>
    <property type="evidence" value="ECO:0007669"/>
    <property type="project" value="InterPro"/>
</dbReference>
<dbReference type="PROSITE" id="PS50222">
    <property type="entry name" value="EF_HAND_2"/>
    <property type="match status" value="5"/>
</dbReference>
<accession>A0A8S1NZW0</accession>
<keyword evidence="10" id="KW-1185">Reference proteome</keyword>
<feature type="domain" description="EF-hand" evidence="8">
    <location>
        <begin position="395"/>
        <end position="430"/>
    </location>
</feature>
<dbReference type="CDD" id="cd14014">
    <property type="entry name" value="STKc_PknB_like"/>
    <property type="match status" value="1"/>
</dbReference>
<dbReference type="PROSITE" id="PS00107">
    <property type="entry name" value="PROTEIN_KINASE_ATP"/>
    <property type="match status" value="1"/>
</dbReference>
<dbReference type="GO" id="GO:0005776">
    <property type="term" value="C:autophagosome"/>
    <property type="evidence" value="ECO:0007669"/>
    <property type="project" value="TreeGrafter"/>
</dbReference>
<dbReference type="InterPro" id="IPR018247">
    <property type="entry name" value="EF_Hand_1_Ca_BS"/>
</dbReference>
<dbReference type="SMART" id="SM00054">
    <property type="entry name" value="EFh"/>
    <property type="match status" value="6"/>
</dbReference>
<evidence type="ECO:0000256" key="5">
    <source>
        <dbReference type="ARBA" id="ARBA00024334"/>
    </source>
</evidence>
<dbReference type="OrthoDB" id="40902at2759"/>
<keyword evidence="3" id="KW-0418">Kinase</keyword>
<feature type="binding site" evidence="6">
    <location>
        <position position="49"/>
    </location>
    <ligand>
        <name>ATP</name>
        <dbReference type="ChEBI" id="CHEBI:30616"/>
    </ligand>
</feature>
<dbReference type="SMART" id="SM00220">
    <property type="entry name" value="S_TKc"/>
    <property type="match status" value="1"/>
</dbReference>
<evidence type="ECO:0000256" key="2">
    <source>
        <dbReference type="ARBA" id="ARBA00022741"/>
    </source>
</evidence>
<dbReference type="GO" id="GO:0016020">
    <property type="term" value="C:membrane"/>
    <property type="evidence" value="ECO:0007669"/>
    <property type="project" value="TreeGrafter"/>
</dbReference>
<evidence type="ECO:0000256" key="3">
    <source>
        <dbReference type="ARBA" id="ARBA00022777"/>
    </source>
</evidence>
<dbReference type="InterPro" id="IPR002048">
    <property type="entry name" value="EF_hand_dom"/>
</dbReference>
<dbReference type="Pfam" id="PF13499">
    <property type="entry name" value="EF-hand_7"/>
    <property type="match status" value="3"/>
</dbReference>
<evidence type="ECO:0000313" key="10">
    <source>
        <dbReference type="Proteomes" id="UP000692954"/>
    </source>
</evidence>
<feature type="domain" description="Protein kinase" evidence="7">
    <location>
        <begin position="20"/>
        <end position="273"/>
    </location>
</feature>
<dbReference type="Pfam" id="PF00069">
    <property type="entry name" value="Pkinase"/>
    <property type="match status" value="1"/>
</dbReference>
<protein>
    <recommendedName>
        <fullName evidence="11">Calcium-dependent protein kinase</fullName>
    </recommendedName>
</protein>
<evidence type="ECO:0000259" key="7">
    <source>
        <dbReference type="PROSITE" id="PS50011"/>
    </source>
</evidence>
<evidence type="ECO:0000259" key="8">
    <source>
        <dbReference type="PROSITE" id="PS50222"/>
    </source>
</evidence>
<evidence type="ECO:0008006" key="11">
    <source>
        <dbReference type="Google" id="ProtNLM"/>
    </source>
</evidence>
<evidence type="ECO:0000256" key="1">
    <source>
        <dbReference type="ARBA" id="ARBA00022679"/>
    </source>
</evidence>
<gene>
    <name evidence="9" type="ORF">PSON_ATCC_30995.1.T0640139</name>
</gene>
<feature type="domain" description="EF-hand" evidence="8">
    <location>
        <begin position="485"/>
        <end position="520"/>
    </location>
</feature>
<dbReference type="Proteomes" id="UP000692954">
    <property type="component" value="Unassembled WGS sequence"/>
</dbReference>
<dbReference type="AlphaFoldDB" id="A0A8S1NZW0"/>
<dbReference type="InterPro" id="IPR045269">
    <property type="entry name" value="Atg1-like"/>
</dbReference>
<dbReference type="InterPro" id="IPR017441">
    <property type="entry name" value="Protein_kinase_ATP_BS"/>
</dbReference>